<comment type="caution">
    <text evidence="5">The sequence shown here is derived from an EMBL/GenBank/DDBJ whole genome shotgun (WGS) entry which is preliminary data.</text>
</comment>
<dbReference type="SUPFAM" id="SSF141868">
    <property type="entry name" value="EAL domain-like"/>
    <property type="match status" value="1"/>
</dbReference>
<dbReference type="SUPFAM" id="SSF55785">
    <property type="entry name" value="PYP-like sensor domain (PAS domain)"/>
    <property type="match status" value="1"/>
</dbReference>
<dbReference type="Pfam" id="PF00497">
    <property type="entry name" value="SBP_bac_3"/>
    <property type="match status" value="1"/>
</dbReference>
<dbReference type="Gene3D" id="3.20.20.450">
    <property type="entry name" value="EAL domain"/>
    <property type="match status" value="1"/>
</dbReference>
<dbReference type="InterPro" id="IPR043128">
    <property type="entry name" value="Rev_trsase/Diguanyl_cyclase"/>
</dbReference>
<evidence type="ECO:0000259" key="4">
    <source>
        <dbReference type="PROSITE" id="PS50887"/>
    </source>
</evidence>
<sequence>MEENNMPKGWLSISILFWLWNFLVPVHGQVTPQDAAIVSDRHESQYQLIELTTQERRYLEENPVITVALADTNPPRAFLDGQGNIQGINVDILALIEERLGVKIELLPSDWKSALESVRHREVDAIMNASKNKSRESFLDFTSVYIATPQAIIARGDEQKINDLNALCGRTVAVVTSTSRERFLKDSFPCIKRVSVSSNPDIINAIISGQADAGFANYDQIVQNLRSMLVSNLNVIYSKYLPPIGFGRIGVRKDKPELTSILNKAVVSLRQIEINAITQKWVGVNFSPFELTVEEFNWIRENPIVNFTGDPNWLPYEAFDPDGQYIGIVADHLALIEETTGLTFNALPVKTWTESLQLAMGGEVSVISGDAADAILNKSFRPVDPYSKNPIVIVMDRQVSFVNDLDEISDKRIAIIKDYGYTADIYRIYPDIEFIEVENIQEGLSGVSQGRLDAMLVTMALASYHMAEMGLHNLSIVGKTPIVMNLTLFVDKELPLLHSLIAKALHAIEPPIKQGIYHKWIRSQYVEKVDYTITVIVAFSLLTIIGLIIYSNSNLQREVRRRLEFEKKLTDAKKSLTEAQRIAQMGSWVHDVKTGELHWSDEVYRIFELDAGNFSATYDAFLNAIHPQDRERVQLAYEDSLVNKTSYKITHRLLMKDGRIKYVDERCSTTYDDEGGPLISTGTVHDVTLQKEQEQKILLQAHYDDLTKLPNRILLADRLNQAMLHSKRHNTQIAIGFLDLDGFKQVNDRYGHVVGDRLLDVLAQRMQTALRDEDTIARIGGDEFVILIPNLDEISSCTSLLNRLLHTTSQLIDLDEVTVQVSSSIGVTFFPQKEESIEAEQLIRQADQAMYQAKLSGKNCFHLFDTERDDQVRSDYENIQSVIKGIDNSEFNLHYQPKVNMHSGQVVGLEALLQWHNPQQGILSPKKFLPAVEKHPVMIQLGELVLEMALNQLIELLESGIELPISINISALQFEQENFVQDLADKIRSRGLDFELLELEILESSALQDVKQTSFVISECRRLGIRVAIDDFGTGYSSLQYLKHLPTNQLKIDQGFVRDMHDDPEDLAILDGIIGLAKAFNREVLAEGVETVDHGILLLQFGCQLGQGYAIARPMPVGELSSWLESWICPAEWRAQQPLNQEFRQVLYAVTEHRAWVKELEAFVRSRLKYPPALDEGQCNFGKWLNLEAKKQFSNHPKLFSIDKIHREIHELAAYLIDLCSKGRSETAIDNLKQLYILRDRLASGLMELIDSNPSQAGSNARNMADL</sequence>
<dbReference type="InterPro" id="IPR001638">
    <property type="entry name" value="Solute-binding_3/MltF_N"/>
</dbReference>
<gene>
    <name evidence="5" type="ORF">JAY77_19435</name>
</gene>
<feature type="domain" description="PAC" evidence="2">
    <location>
        <begin position="647"/>
        <end position="699"/>
    </location>
</feature>
<evidence type="ECO:0000313" key="6">
    <source>
        <dbReference type="Proteomes" id="UP000886674"/>
    </source>
</evidence>
<dbReference type="InterPro" id="IPR052155">
    <property type="entry name" value="Biofilm_reg_signaling"/>
</dbReference>
<evidence type="ECO:0000259" key="2">
    <source>
        <dbReference type="PROSITE" id="PS50113"/>
    </source>
</evidence>
<dbReference type="CDD" id="cd01949">
    <property type="entry name" value="GGDEF"/>
    <property type="match status" value="1"/>
</dbReference>
<feature type="domain" description="EAL" evidence="3">
    <location>
        <begin position="875"/>
        <end position="1128"/>
    </location>
</feature>
<protein>
    <submittedName>
        <fullName evidence="5">EAL domain-containing protein</fullName>
    </submittedName>
</protein>
<dbReference type="Pfam" id="PF08447">
    <property type="entry name" value="PAS_3"/>
    <property type="match status" value="1"/>
</dbReference>
<evidence type="ECO:0000256" key="1">
    <source>
        <dbReference type="ARBA" id="ARBA00001946"/>
    </source>
</evidence>
<dbReference type="InterPro" id="IPR035919">
    <property type="entry name" value="EAL_sf"/>
</dbReference>
<name>A0A9E4TUY6_9GAMM</name>
<proteinExistence type="predicted"/>
<dbReference type="CDD" id="cd00130">
    <property type="entry name" value="PAS"/>
    <property type="match status" value="1"/>
</dbReference>
<dbReference type="FunFam" id="3.30.70.270:FF:000001">
    <property type="entry name" value="Diguanylate cyclase domain protein"/>
    <property type="match status" value="1"/>
</dbReference>
<dbReference type="PROSITE" id="PS50887">
    <property type="entry name" value="GGDEF"/>
    <property type="match status" value="1"/>
</dbReference>
<dbReference type="Gene3D" id="3.30.450.20">
    <property type="entry name" value="PAS domain"/>
    <property type="match status" value="1"/>
</dbReference>
<dbReference type="InterPro" id="IPR013655">
    <property type="entry name" value="PAS_fold_3"/>
</dbReference>
<dbReference type="NCBIfam" id="TIGR00229">
    <property type="entry name" value="sensory_box"/>
    <property type="match status" value="1"/>
</dbReference>
<dbReference type="InterPro" id="IPR025991">
    <property type="entry name" value="Chemoreceptor_zinc-bind_dom"/>
</dbReference>
<dbReference type="PROSITE" id="PS50113">
    <property type="entry name" value="PAC"/>
    <property type="match status" value="1"/>
</dbReference>
<comment type="cofactor">
    <cofactor evidence="1">
        <name>Mg(2+)</name>
        <dbReference type="ChEBI" id="CHEBI:18420"/>
    </cofactor>
</comment>
<dbReference type="Gene3D" id="2.10.70.100">
    <property type="match status" value="1"/>
</dbReference>
<dbReference type="PANTHER" id="PTHR44757:SF2">
    <property type="entry name" value="BIOFILM ARCHITECTURE MAINTENANCE PROTEIN MBAA"/>
    <property type="match status" value="1"/>
</dbReference>
<dbReference type="InterPro" id="IPR000700">
    <property type="entry name" value="PAS-assoc_C"/>
</dbReference>
<organism evidence="5 6">
    <name type="scientific">Candidatus Thiodiazotropha taylori</name>
    <dbReference type="NCBI Taxonomy" id="2792791"/>
    <lineage>
        <taxon>Bacteria</taxon>
        <taxon>Pseudomonadati</taxon>
        <taxon>Pseudomonadota</taxon>
        <taxon>Gammaproteobacteria</taxon>
        <taxon>Chromatiales</taxon>
        <taxon>Sedimenticolaceae</taxon>
        <taxon>Candidatus Thiodiazotropha</taxon>
    </lineage>
</organism>
<dbReference type="AlphaFoldDB" id="A0A9E4TUY6"/>
<feature type="domain" description="GGDEF" evidence="4">
    <location>
        <begin position="731"/>
        <end position="866"/>
    </location>
</feature>
<dbReference type="InterPro" id="IPR001633">
    <property type="entry name" value="EAL_dom"/>
</dbReference>
<dbReference type="PANTHER" id="PTHR44757">
    <property type="entry name" value="DIGUANYLATE CYCLASE DGCP"/>
    <property type="match status" value="1"/>
</dbReference>
<dbReference type="CDD" id="cd01948">
    <property type="entry name" value="EAL"/>
    <property type="match status" value="1"/>
</dbReference>
<dbReference type="InterPro" id="IPR000014">
    <property type="entry name" value="PAS"/>
</dbReference>
<accession>A0A9E4TUY6</accession>
<dbReference type="GO" id="GO:0003824">
    <property type="term" value="F:catalytic activity"/>
    <property type="evidence" value="ECO:0007669"/>
    <property type="project" value="UniProtKB-ARBA"/>
</dbReference>
<dbReference type="Gene3D" id="1.20.120.30">
    <property type="entry name" value="Aspartate receptor, ligand-binding domain"/>
    <property type="match status" value="1"/>
</dbReference>
<dbReference type="EMBL" id="JAEPCR010000119">
    <property type="protein sequence ID" value="MCG7980306.1"/>
    <property type="molecule type" value="Genomic_DNA"/>
</dbReference>
<dbReference type="Proteomes" id="UP000886674">
    <property type="component" value="Unassembled WGS sequence"/>
</dbReference>
<dbReference type="CDD" id="cd01007">
    <property type="entry name" value="PBP2_BvgS_HisK_like"/>
    <property type="match status" value="2"/>
</dbReference>
<dbReference type="InterPro" id="IPR035965">
    <property type="entry name" value="PAS-like_dom_sf"/>
</dbReference>
<dbReference type="Pfam" id="PF13682">
    <property type="entry name" value="CZB"/>
    <property type="match status" value="1"/>
</dbReference>
<reference evidence="5" key="1">
    <citation type="journal article" date="2021" name="Proc. Natl. Acad. Sci. U.S.A.">
        <title>Global biogeography of chemosynthetic symbionts reveals both localized and globally distributed symbiont groups. .</title>
        <authorList>
            <person name="Osvatic J.T."/>
            <person name="Wilkins L.G.E."/>
            <person name="Leibrecht L."/>
            <person name="Leray M."/>
            <person name="Zauner S."/>
            <person name="Polzin J."/>
            <person name="Camacho Y."/>
            <person name="Gros O."/>
            <person name="van Gils J.A."/>
            <person name="Eisen J.A."/>
            <person name="Petersen J.M."/>
            <person name="Yuen B."/>
        </authorList>
    </citation>
    <scope>NUCLEOTIDE SEQUENCE</scope>
    <source>
        <strain evidence="5">MAGclacostrist055</strain>
    </source>
</reference>
<dbReference type="SUPFAM" id="SSF55073">
    <property type="entry name" value="Nucleotide cyclase"/>
    <property type="match status" value="1"/>
</dbReference>
<evidence type="ECO:0000259" key="3">
    <source>
        <dbReference type="PROSITE" id="PS50883"/>
    </source>
</evidence>
<dbReference type="Pfam" id="PF00990">
    <property type="entry name" value="GGDEF"/>
    <property type="match status" value="1"/>
</dbReference>
<dbReference type="InterPro" id="IPR000160">
    <property type="entry name" value="GGDEF_dom"/>
</dbReference>
<dbReference type="SMART" id="SM00062">
    <property type="entry name" value="PBPb"/>
    <property type="match status" value="2"/>
</dbReference>
<evidence type="ECO:0000313" key="5">
    <source>
        <dbReference type="EMBL" id="MCG7980306.1"/>
    </source>
</evidence>
<dbReference type="Pfam" id="PF00563">
    <property type="entry name" value="EAL"/>
    <property type="match status" value="1"/>
</dbReference>
<dbReference type="PROSITE" id="PS50883">
    <property type="entry name" value="EAL"/>
    <property type="match status" value="1"/>
</dbReference>
<dbReference type="SUPFAM" id="SSF53850">
    <property type="entry name" value="Periplasmic binding protein-like II"/>
    <property type="match status" value="2"/>
</dbReference>
<dbReference type="Gene3D" id="3.30.70.270">
    <property type="match status" value="1"/>
</dbReference>
<dbReference type="SMART" id="SM00267">
    <property type="entry name" value="GGDEF"/>
    <property type="match status" value="1"/>
</dbReference>
<dbReference type="InterPro" id="IPR029787">
    <property type="entry name" value="Nucleotide_cyclase"/>
</dbReference>
<dbReference type="SMART" id="SM00052">
    <property type="entry name" value="EAL"/>
    <property type="match status" value="1"/>
</dbReference>
<dbReference type="Gene3D" id="3.40.190.10">
    <property type="entry name" value="Periplasmic binding protein-like II"/>
    <property type="match status" value="4"/>
</dbReference>
<dbReference type="NCBIfam" id="TIGR00254">
    <property type="entry name" value="GGDEF"/>
    <property type="match status" value="1"/>
</dbReference>